<dbReference type="GO" id="GO:0050661">
    <property type="term" value="F:NADP binding"/>
    <property type="evidence" value="ECO:0007669"/>
    <property type="project" value="UniProtKB-UniRule"/>
</dbReference>
<evidence type="ECO:0000256" key="2">
    <source>
        <dbReference type="ARBA" id="ARBA00022642"/>
    </source>
</evidence>
<dbReference type="GO" id="GO:0051287">
    <property type="term" value="F:NAD binding"/>
    <property type="evidence" value="ECO:0007669"/>
    <property type="project" value="UniProtKB-UniRule"/>
</dbReference>
<dbReference type="AlphaFoldDB" id="A0A1Z4EN43"/>
<dbReference type="Pfam" id="PF03447">
    <property type="entry name" value="NAD_binding_3"/>
    <property type="match status" value="1"/>
</dbReference>
<comment type="function">
    <text evidence="6">Specifically catalyzes the NAD or NADP-dependent dehydrogenation of L-aspartate to iminoaspartate.</text>
</comment>
<dbReference type="UniPathway" id="UPA00253">
    <property type="reaction ID" value="UER00456"/>
</dbReference>
<dbReference type="InterPro" id="IPR005106">
    <property type="entry name" value="Asp/hSer_DH_NAD-bd"/>
</dbReference>
<evidence type="ECO:0000256" key="1">
    <source>
        <dbReference type="ARBA" id="ARBA00008331"/>
    </source>
</evidence>
<dbReference type="PANTHER" id="PTHR31873:SF6">
    <property type="entry name" value="ASPARTATE DEHYDROGENASE DOMAIN-CONTAINING PROTEIN"/>
    <property type="match status" value="1"/>
</dbReference>
<dbReference type="HAMAP" id="MF_01265">
    <property type="entry name" value="NadX"/>
    <property type="match status" value="1"/>
</dbReference>
<organism evidence="9 10">
    <name type="scientific">Mycobacterium shigaense</name>
    <dbReference type="NCBI Taxonomy" id="722731"/>
    <lineage>
        <taxon>Bacteria</taxon>
        <taxon>Bacillati</taxon>
        <taxon>Actinomycetota</taxon>
        <taxon>Actinomycetes</taxon>
        <taxon>Mycobacteriales</taxon>
        <taxon>Mycobacteriaceae</taxon>
        <taxon>Mycobacterium</taxon>
        <taxon>Mycobacterium simiae complex</taxon>
    </lineage>
</organism>
<dbReference type="GO" id="GO:0009435">
    <property type="term" value="P:NAD+ biosynthetic process"/>
    <property type="evidence" value="ECO:0007669"/>
    <property type="project" value="UniProtKB-UniRule"/>
</dbReference>
<dbReference type="SUPFAM" id="SSF55347">
    <property type="entry name" value="Glyceraldehyde-3-phosphate dehydrogenase-like, C-terminal domain"/>
    <property type="match status" value="1"/>
</dbReference>
<keyword evidence="4 6" id="KW-0560">Oxidoreductase</keyword>
<feature type="binding site" evidence="6">
    <location>
        <position position="129"/>
    </location>
    <ligand>
        <name>NAD(+)</name>
        <dbReference type="ChEBI" id="CHEBI:57540"/>
    </ligand>
</feature>
<name>A0A1Z4EN43_9MYCO</name>
<dbReference type="SUPFAM" id="SSF51735">
    <property type="entry name" value="NAD(P)-binding Rossmann-fold domains"/>
    <property type="match status" value="1"/>
</dbReference>
<comment type="catalytic activity">
    <reaction evidence="6">
        <text>L-aspartate + NADP(+) + H2O = oxaloacetate + NH4(+) + NADPH + H(+)</text>
        <dbReference type="Rhea" id="RHEA:11784"/>
        <dbReference type="ChEBI" id="CHEBI:15377"/>
        <dbReference type="ChEBI" id="CHEBI:15378"/>
        <dbReference type="ChEBI" id="CHEBI:16452"/>
        <dbReference type="ChEBI" id="CHEBI:28938"/>
        <dbReference type="ChEBI" id="CHEBI:29991"/>
        <dbReference type="ChEBI" id="CHEBI:57783"/>
        <dbReference type="ChEBI" id="CHEBI:58349"/>
        <dbReference type="EC" id="1.4.1.21"/>
    </reaction>
</comment>
<comment type="miscellaneous">
    <text evidence="6">The iminoaspartate product is unstable in aqueous solution and can decompose to oxaloacetate and ammonia.</text>
</comment>
<dbReference type="Gene3D" id="3.40.50.720">
    <property type="entry name" value="NAD(P)-binding Rossmann-like Domain"/>
    <property type="match status" value="1"/>
</dbReference>
<dbReference type="Proteomes" id="UP000217736">
    <property type="component" value="Chromosome"/>
</dbReference>
<dbReference type="Pfam" id="PF01958">
    <property type="entry name" value="Asp_DH_C"/>
    <property type="match status" value="1"/>
</dbReference>
<dbReference type="EMBL" id="AP018164">
    <property type="protein sequence ID" value="BAX94312.1"/>
    <property type="molecule type" value="Genomic_DNA"/>
</dbReference>
<comment type="catalytic activity">
    <reaction evidence="6">
        <text>L-aspartate + NAD(+) + H2O = oxaloacetate + NH4(+) + NADH + H(+)</text>
        <dbReference type="Rhea" id="RHEA:11788"/>
        <dbReference type="ChEBI" id="CHEBI:15377"/>
        <dbReference type="ChEBI" id="CHEBI:15378"/>
        <dbReference type="ChEBI" id="CHEBI:16452"/>
        <dbReference type="ChEBI" id="CHEBI:28938"/>
        <dbReference type="ChEBI" id="CHEBI:29991"/>
        <dbReference type="ChEBI" id="CHEBI:57540"/>
        <dbReference type="ChEBI" id="CHEBI:57945"/>
        <dbReference type="EC" id="1.4.1.21"/>
    </reaction>
</comment>
<evidence type="ECO:0000256" key="4">
    <source>
        <dbReference type="ARBA" id="ARBA00023002"/>
    </source>
</evidence>
<accession>A0A1Z4EN43</accession>
<evidence type="ECO:0000259" key="7">
    <source>
        <dbReference type="Pfam" id="PF01958"/>
    </source>
</evidence>
<dbReference type="EC" id="1.4.1.21" evidence="6"/>
<dbReference type="GO" id="GO:0033735">
    <property type="term" value="F:aspartate dehydrogenase [NAD(P)+] activity"/>
    <property type="evidence" value="ECO:0007669"/>
    <property type="project" value="UniProtKB-EC"/>
</dbReference>
<dbReference type="InterPro" id="IPR011182">
    <property type="entry name" value="L-Asp_DH"/>
</dbReference>
<sequence length="275" mass="29006">MTPSVTTPNPIRVGIVGLGPVGSVVARALDKGIPGYRLSAISARRTNLAEDFSRTLTSAVPVVDADQIEPCSDLVIECAPAPLFTTIATPTIEAGKHLVVLSSSALLEHWNLVERAHQTEAVISVPSGAIAGLDAVQAAARGTIFEITMTTRKPIASLIGAPYLRGRDDELRSLREPVLLFEGNARQAATGFPANLNVAVALSLAGIGPDKTTLRVWADPTVDRNTHIVDMRSDSADLHIRIANIPTENPKTGRITAQSVVAHLAKTAATLRLAT</sequence>
<keyword evidence="2 6" id="KW-0662">Pyridine nucleotide biosynthesis</keyword>
<keyword evidence="5 6" id="KW-0520">NAD</keyword>
<comment type="pathway">
    <text evidence="6">Cofactor biosynthesis; NAD(+) biosynthesis; iminoaspartate from L-aspartate (dehydrogenase route): step 1/1.</text>
</comment>
<dbReference type="PANTHER" id="PTHR31873">
    <property type="entry name" value="L-ASPARTATE DEHYDROGENASE-RELATED"/>
    <property type="match status" value="1"/>
</dbReference>
<dbReference type="PIRSF" id="PIRSF005227">
    <property type="entry name" value="Asp_dh_NAD_syn"/>
    <property type="match status" value="1"/>
</dbReference>
<dbReference type="Gene3D" id="3.30.360.10">
    <property type="entry name" value="Dihydrodipicolinate Reductase, domain 2"/>
    <property type="match status" value="1"/>
</dbReference>
<evidence type="ECO:0000259" key="8">
    <source>
        <dbReference type="Pfam" id="PF03447"/>
    </source>
</evidence>
<evidence type="ECO:0000256" key="3">
    <source>
        <dbReference type="ARBA" id="ARBA00022857"/>
    </source>
</evidence>
<feature type="binding site" evidence="6">
    <location>
        <position position="197"/>
    </location>
    <ligand>
        <name>NAD(+)</name>
        <dbReference type="ChEBI" id="CHEBI:57540"/>
    </ligand>
</feature>
<protein>
    <recommendedName>
        <fullName evidence="6">L-aspartate dehydrogenase</fullName>
        <ecNumber evidence="6">1.4.1.21</ecNumber>
    </recommendedName>
</protein>
<dbReference type="InterPro" id="IPR002811">
    <property type="entry name" value="Asp_DH"/>
</dbReference>
<reference evidence="10" key="1">
    <citation type="submission" date="2017-06" db="EMBL/GenBank/DDBJ databases">
        <title>Complete Genome Sequence of Mycobacterium shigaense.</title>
        <authorList>
            <person name="Fukano H."/>
            <person name="Yoshida M."/>
            <person name="Kazumi Y."/>
            <person name="Ogura Y."/>
            <person name="Mitarai S."/>
            <person name="Hayashi T."/>
            <person name="Hoshino Y."/>
        </authorList>
    </citation>
    <scope>NUCLEOTIDE SEQUENCE [LARGE SCALE GENOMIC DNA]</scope>
    <source>
        <strain evidence="10">UN-152</strain>
    </source>
</reference>
<dbReference type="NCBIfam" id="NF009825">
    <property type="entry name" value="PRK13302.1"/>
    <property type="match status" value="1"/>
</dbReference>
<evidence type="ECO:0000256" key="6">
    <source>
        <dbReference type="HAMAP-Rule" id="MF_01265"/>
    </source>
</evidence>
<feature type="active site" evidence="6">
    <location>
        <position position="227"/>
    </location>
</feature>
<evidence type="ECO:0000256" key="5">
    <source>
        <dbReference type="ARBA" id="ARBA00023027"/>
    </source>
</evidence>
<dbReference type="OrthoDB" id="3815872at2"/>
<gene>
    <name evidence="6 9" type="primary">nadX</name>
    <name evidence="9" type="ORF">MSG_04191</name>
</gene>
<keyword evidence="10" id="KW-1185">Reference proteome</keyword>
<feature type="domain" description="Aspartate dehydrogenase" evidence="7">
    <location>
        <begin position="175"/>
        <end position="261"/>
    </location>
</feature>
<evidence type="ECO:0000313" key="10">
    <source>
        <dbReference type="Proteomes" id="UP000217736"/>
    </source>
</evidence>
<dbReference type="KEGG" id="mshg:MSG_04191"/>
<dbReference type="RefSeq" id="WP_096442615.1">
    <property type="nucleotide sequence ID" value="NZ_AP018164.1"/>
</dbReference>
<keyword evidence="3 6" id="KW-0521">NADP</keyword>
<evidence type="ECO:0000313" key="9">
    <source>
        <dbReference type="EMBL" id="BAX94312.1"/>
    </source>
</evidence>
<dbReference type="InterPro" id="IPR036291">
    <property type="entry name" value="NAD(P)-bd_dom_sf"/>
</dbReference>
<proteinExistence type="inferred from homology"/>
<dbReference type="InterPro" id="IPR020626">
    <property type="entry name" value="Asp_DH_prok"/>
</dbReference>
<dbReference type="GO" id="GO:0016639">
    <property type="term" value="F:oxidoreductase activity, acting on the CH-NH2 group of donors, NAD or NADP as acceptor"/>
    <property type="evidence" value="ECO:0007669"/>
    <property type="project" value="UniProtKB-UniRule"/>
</dbReference>
<comment type="similarity">
    <text evidence="1 6">Belongs to the L-aspartate dehydrogenase family.</text>
</comment>
<feature type="domain" description="Aspartate/homoserine dehydrogenase NAD-binding" evidence="8">
    <location>
        <begin position="17"/>
        <end position="122"/>
    </location>
</feature>